<name>A0A2P2II11_RHIMU</name>
<proteinExistence type="predicted"/>
<evidence type="ECO:0000313" key="1">
    <source>
        <dbReference type="EMBL" id="MBW80807.1"/>
    </source>
</evidence>
<organism evidence="1">
    <name type="scientific">Rhizophora mucronata</name>
    <name type="common">Asiatic mangrove</name>
    <dbReference type="NCBI Taxonomy" id="61149"/>
    <lineage>
        <taxon>Eukaryota</taxon>
        <taxon>Viridiplantae</taxon>
        <taxon>Streptophyta</taxon>
        <taxon>Embryophyta</taxon>
        <taxon>Tracheophyta</taxon>
        <taxon>Spermatophyta</taxon>
        <taxon>Magnoliopsida</taxon>
        <taxon>eudicotyledons</taxon>
        <taxon>Gunneridae</taxon>
        <taxon>Pentapetalae</taxon>
        <taxon>rosids</taxon>
        <taxon>fabids</taxon>
        <taxon>Malpighiales</taxon>
        <taxon>Rhizophoraceae</taxon>
        <taxon>Rhizophora</taxon>
    </lineage>
</organism>
<dbReference type="EMBL" id="GGEC01000324">
    <property type="protein sequence ID" value="MBW80807.1"/>
    <property type="molecule type" value="Transcribed_RNA"/>
</dbReference>
<protein>
    <submittedName>
        <fullName evidence="1">Uncharacterized protein</fullName>
    </submittedName>
</protein>
<sequence>MLHTVLVRGKLS</sequence>
<reference evidence="1" key="1">
    <citation type="submission" date="2018-02" db="EMBL/GenBank/DDBJ databases">
        <title>Rhizophora mucronata_Transcriptome.</title>
        <authorList>
            <person name="Meera S.P."/>
            <person name="Sreeshan A."/>
            <person name="Augustine A."/>
        </authorList>
    </citation>
    <scope>NUCLEOTIDE SEQUENCE</scope>
    <source>
        <tissue evidence="1">Leaf</tissue>
    </source>
</reference>
<accession>A0A2P2II11</accession>